<dbReference type="EMBL" id="JYDW01004269">
    <property type="protein sequence ID" value="KRZ22484.1"/>
    <property type="molecule type" value="Genomic_DNA"/>
</dbReference>
<dbReference type="AlphaFoldDB" id="A0A0V1IIY0"/>
<evidence type="ECO:0000256" key="1">
    <source>
        <dbReference type="SAM" id="MobiDB-lite"/>
    </source>
</evidence>
<accession>A0A0V1IIY0</accession>
<feature type="region of interest" description="Disordered" evidence="1">
    <location>
        <begin position="1"/>
        <end position="41"/>
    </location>
</feature>
<evidence type="ECO:0000313" key="3">
    <source>
        <dbReference type="Proteomes" id="UP000054721"/>
    </source>
</evidence>
<evidence type="ECO:0000313" key="2">
    <source>
        <dbReference type="EMBL" id="KRZ22484.1"/>
    </source>
</evidence>
<organism evidence="2 3">
    <name type="scientific">Trichinella nativa</name>
    <dbReference type="NCBI Taxonomy" id="6335"/>
    <lineage>
        <taxon>Eukaryota</taxon>
        <taxon>Metazoa</taxon>
        <taxon>Ecdysozoa</taxon>
        <taxon>Nematoda</taxon>
        <taxon>Enoplea</taxon>
        <taxon>Dorylaimia</taxon>
        <taxon>Trichinellida</taxon>
        <taxon>Trichinellidae</taxon>
        <taxon>Trichinella</taxon>
    </lineage>
</organism>
<reference evidence="2 3" key="1">
    <citation type="submission" date="2015-05" db="EMBL/GenBank/DDBJ databases">
        <title>Evolution of Trichinella species and genotypes.</title>
        <authorList>
            <person name="Korhonen P.K."/>
            <person name="Edoardo P."/>
            <person name="Giuseppe L.R."/>
            <person name="Gasser R.B."/>
        </authorList>
    </citation>
    <scope>NUCLEOTIDE SEQUENCE [LARGE SCALE GENOMIC DNA]</scope>
    <source>
        <strain evidence="2">ISS10</strain>
    </source>
</reference>
<feature type="compositionally biased region" description="Polar residues" evidence="1">
    <location>
        <begin position="1"/>
        <end position="20"/>
    </location>
</feature>
<sequence length="41" mass="4397">MAPYNSVTNAGNYDHCTQGTADRRDTVGILAEPTPTRASPF</sequence>
<keyword evidence="3" id="KW-1185">Reference proteome</keyword>
<dbReference type="Proteomes" id="UP000054721">
    <property type="component" value="Unassembled WGS sequence"/>
</dbReference>
<protein>
    <submittedName>
        <fullName evidence="2">Uncharacterized protein</fullName>
    </submittedName>
</protein>
<proteinExistence type="predicted"/>
<comment type="caution">
    <text evidence="2">The sequence shown here is derived from an EMBL/GenBank/DDBJ whole genome shotgun (WGS) entry which is preliminary data.</text>
</comment>
<name>A0A0V1IIY0_9BILA</name>
<gene>
    <name evidence="2" type="ORF">T02_2706</name>
</gene>
<feature type="non-terminal residue" evidence="2">
    <location>
        <position position="41"/>
    </location>
</feature>